<dbReference type="Gramene" id="Os02t0709701-00">
    <property type="protein sequence ID" value="Os02t0709701-00"/>
    <property type="gene ID" value="Os02g0709701"/>
</dbReference>
<protein>
    <submittedName>
        <fullName evidence="2">Os02g0709701 protein</fullName>
    </submittedName>
</protein>
<gene>
    <name evidence="2" type="ordered locus">Os02g0709701</name>
    <name evidence="2" type="ORF">OSNPB_020709701</name>
</gene>
<accession>A0A0P0VNU1</accession>
<feature type="region of interest" description="Disordered" evidence="1">
    <location>
        <begin position="38"/>
        <end position="57"/>
    </location>
</feature>
<evidence type="ECO:0000313" key="3">
    <source>
        <dbReference type="Proteomes" id="UP000059680"/>
    </source>
</evidence>
<sequence length="124" mass="12932">RAAAAVRVHHVERLRVPRPDHPLEPRAHVHQVALLGGGGGGGVVGENAGADGHRLDGAKNPPLVGAALPAHREAALSAVAVGPPRRLLQQRPPLLACTWCGCFSHSSARRTRPEDISLTSAPVE</sequence>
<proteinExistence type="predicted"/>
<reference evidence="2 3" key="2">
    <citation type="journal article" date="2013" name="Plant Cell Physiol.">
        <title>Rice Annotation Project Database (RAP-DB): an integrative and interactive database for rice genomics.</title>
        <authorList>
            <person name="Sakai H."/>
            <person name="Lee S.S."/>
            <person name="Tanaka T."/>
            <person name="Numa H."/>
            <person name="Kim J."/>
            <person name="Kawahara Y."/>
            <person name="Wakimoto H."/>
            <person name="Yang C.C."/>
            <person name="Iwamoto M."/>
            <person name="Abe T."/>
            <person name="Yamada Y."/>
            <person name="Muto A."/>
            <person name="Inokuchi H."/>
            <person name="Ikemura T."/>
            <person name="Matsumoto T."/>
            <person name="Sasaki T."/>
            <person name="Itoh T."/>
        </authorList>
    </citation>
    <scope>NUCLEOTIDE SEQUENCE [LARGE SCALE GENOMIC DNA]</scope>
    <source>
        <strain evidence="3">cv. Nipponbare</strain>
    </source>
</reference>
<reference evidence="2 3" key="3">
    <citation type="journal article" date="2013" name="Rice">
        <title>Improvement of the Oryza sativa Nipponbare reference genome using next generation sequence and optical map data.</title>
        <authorList>
            <person name="Kawahara Y."/>
            <person name="de la Bastide M."/>
            <person name="Hamilton J.P."/>
            <person name="Kanamori H."/>
            <person name="McCombie W.R."/>
            <person name="Ouyang S."/>
            <person name="Schwartz D.C."/>
            <person name="Tanaka T."/>
            <person name="Wu J."/>
            <person name="Zhou S."/>
            <person name="Childs K.L."/>
            <person name="Davidson R.M."/>
            <person name="Lin H."/>
            <person name="Quesada-Ocampo L."/>
            <person name="Vaillancourt B."/>
            <person name="Sakai H."/>
            <person name="Lee S.S."/>
            <person name="Kim J."/>
            <person name="Numa H."/>
            <person name="Itoh T."/>
            <person name="Buell C.R."/>
            <person name="Matsumoto T."/>
        </authorList>
    </citation>
    <scope>NUCLEOTIDE SEQUENCE [LARGE SCALE GENOMIC DNA]</scope>
    <source>
        <strain evidence="3">cv. Nipponbare</strain>
    </source>
</reference>
<dbReference type="InParanoid" id="A0A0P0VNU1"/>
<evidence type="ECO:0000313" key="2">
    <source>
        <dbReference type="EMBL" id="BAS80552.1"/>
    </source>
</evidence>
<organism evidence="2 3">
    <name type="scientific">Oryza sativa subsp. japonica</name>
    <name type="common">Rice</name>
    <dbReference type="NCBI Taxonomy" id="39947"/>
    <lineage>
        <taxon>Eukaryota</taxon>
        <taxon>Viridiplantae</taxon>
        <taxon>Streptophyta</taxon>
        <taxon>Embryophyta</taxon>
        <taxon>Tracheophyta</taxon>
        <taxon>Spermatophyta</taxon>
        <taxon>Magnoliopsida</taxon>
        <taxon>Liliopsida</taxon>
        <taxon>Poales</taxon>
        <taxon>Poaceae</taxon>
        <taxon>BOP clade</taxon>
        <taxon>Oryzoideae</taxon>
        <taxon>Oryzeae</taxon>
        <taxon>Oryzinae</taxon>
        <taxon>Oryza</taxon>
        <taxon>Oryza sativa</taxon>
    </lineage>
</organism>
<dbReference type="AlphaFoldDB" id="A0A0P0VNU1"/>
<evidence type="ECO:0000256" key="1">
    <source>
        <dbReference type="SAM" id="MobiDB-lite"/>
    </source>
</evidence>
<name>A0A0P0VNU1_ORYSJ</name>
<reference evidence="3" key="1">
    <citation type="journal article" date="2005" name="Nature">
        <title>The map-based sequence of the rice genome.</title>
        <authorList>
            <consortium name="International rice genome sequencing project (IRGSP)"/>
            <person name="Matsumoto T."/>
            <person name="Wu J."/>
            <person name="Kanamori H."/>
            <person name="Katayose Y."/>
            <person name="Fujisawa M."/>
            <person name="Namiki N."/>
            <person name="Mizuno H."/>
            <person name="Yamamoto K."/>
            <person name="Antonio B.A."/>
            <person name="Baba T."/>
            <person name="Sakata K."/>
            <person name="Nagamura Y."/>
            <person name="Aoki H."/>
            <person name="Arikawa K."/>
            <person name="Arita K."/>
            <person name="Bito T."/>
            <person name="Chiden Y."/>
            <person name="Fujitsuka N."/>
            <person name="Fukunaka R."/>
            <person name="Hamada M."/>
            <person name="Harada C."/>
            <person name="Hayashi A."/>
            <person name="Hijishita S."/>
            <person name="Honda M."/>
            <person name="Hosokawa S."/>
            <person name="Ichikawa Y."/>
            <person name="Idonuma A."/>
            <person name="Iijima M."/>
            <person name="Ikeda M."/>
            <person name="Ikeno M."/>
            <person name="Ito K."/>
            <person name="Ito S."/>
            <person name="Ito T."/>
            <person name="Ito Y."/>
            <person name="Ito Y."/>
            <person name="Iwabuchi A."/>
            <person name="Kamiya K."/>
            <person name="Karasawa W."/>
            <person name="Kurita K."/>
            <person name="Katagiri S."/>
            <person name="Kikuta A."/>
            <person name="Kobayashi H."/>
            <person name="Kobayashi N."/>
            <person name="Machita K."/>
            <person name="Maehara T."/>
            <person name="Masukawa M."/>
            <person name="Mizubayashi T."/>
            <person name="Mukai Y."/>
            <person name="Nagasaki H."/>
            <person name="Nagata Y."/>
            <person name="Naito S."/>
            <person name="Nakashima M."/>
            <person name="Nakama Y."/>
            <person name="Nakamichi Y."/>
            <person name="Nakamura M."/>
            <person name="Meguro A."/>
            <person name="Negishi M."/>
            <person name="Ohta I."/>
            <person name="Ohta T."/>
            <person name="Okamoto M."/>
            <person name="Ono N."/>
            <person name="Saji S."/>
            <person name="Sakaguchi M."/>
            <person name="Sakai K."/>
            <person name="Shibata M."/>
            <person name="Shimokawa T."/>
            <person name="Song J."/>
            <person name="Takazaki Y."/>
            <person name="Terasawa K."/>
            <person name="Tsugane M."/>
            <person name="Tsuji K."/>
            <person name="Ueda S."/>
            <person name="Waki K."/>
            <person name="Yamagata H."/>
            <person name="Yamamoto M."/>
            <person name="Yamamoto S."/>
            <person name="Yamane H."/>
            <person name="Yoshiki S."/>
            <person name="Yoshihara R."/>
            <person name="Yukawa K."/>
            <person name="Zhong H."/>
            <person name="Yano M."/>
            <person name="Yuan Q."/>
            <person name="Ouyang S."/>
            <person name="Liu J."/>
            <person name="Jones K.M."/>
            <person name="Gansberger K."/>
            <person name="Moffat K."/>
            <person name="Hill J."/>
            <person name="Bera J."/>
            <person name="Fadrosh D."/>
            <person name="Jin S."/>
            <person name="Johri S."/>
            <person name="Kim M."/>
            <person name="Overton L."/>
            <person name="Reardon M."/>
            <person name="Tsitrin T."/>
            <person name="Vuong H."/>
            <person name="Weaver B."/>
            <person name="Ciecko A."/>
            <person name="Tallon L."/>
            <person name="Jackson J."/>
            <person name="Pai G."/>
            <person name="Aken S.V."/>
            <person name="Utterback T."/>
            <person name="Reidmuller S."/>
            <person name="Feldblyum T."/>
            <person name="Hsiao J."/>
            <person name="Zismann V."/>
            <person name="Iobst S."/>
            <person name="de Vazeille A.R."/>
            <person name="Buell C.R."/>
            <person name="Ying K."/>
            <person name="Li Y."/>
            <person name="Lu T."/>
            <person name="Huang Y."/>
            <person name="Zhao Q."/>
            <person name="Feng Q."/>
            <person name="Zhang L."/>
            <person name="Zhu J."/>
            <person name="Weng Q."/>
            <person name="Mu J."/>
            <person name="Lu Y."/>
            <person name="Fan D."/>
            <person name="Liu Y."/>
            <person name="Guan J."/>
            <person name="Zhang Y."/>
            <person name="Yu S."/>
            <person name="Liu X."/>
            <person name="Zhang Y."/>
            <person name="Hong G."/>
            <person name="Han B."/>
            <person name="Choisne N."/>
            <person name="Demange N."/>
            <person name="Orjeda G."/>
            <person name="Samain S."/>
            <person name="Cattolico L."/>
            <person name="Pelletier E."/>
            <person name="Couloux A."/>
            <person name="Segurens B."/>
            <person name="Wincker P."/>
            <person name="D'Hont A."/>
            <person name="Scarpelli C."/>
            <person name="Weissenbach J."/>
            <person name="Salanoubat M."/>
            <person name="Quetier F."/>
            <person name="Yu Y."/>
            <person name="Kim H.R."/>
            <person name="Rambo T."/>
            <person name="Currie J."/>
            <person name="Collura K."/>
            <person name="Luo M."/>
            <person name="Yang T."/>
            <person name="Ammiraju J.S.S."/>
            <person name="Engler F."/>
            <person name="Soderlund C."/>
            <person name="Wing R.A."/>
            <person name="Palmer L.E."/>
            <person name="de la Bastide M."/>
            <person name="Spiegel L."/>
            <person name="Nascimento L."/>
            <person name="Zutavern T."/>
            <person name="O'Shaughnessy A."/>
            <person name="Dike S."/>
            <person name="Dedhia N."/>
            <person name="Preston R."/>
            <person name="Balija V."/>
            <person name="McCombie W.R."/>
            <person name="Chow T."/>
            <person name="Chen H."/>
            <person name="Chung M."/>
            <person name="Chen C."/>
            <person name="Shaw J."/>
            <person name="Wu H."/>
            <person name="Hsiao K."/>
            <person name="Chao Y."/>
            <person name="Chu M."/>
            <person name="Cheng C."/>
            <person name="Hour A."/>
            <person name="Lee P."/>
            <person name="Lin S."/>
            <person name="Lin Y."/>
            <person name="Liou J."/>
            <person name="Liu S."/>
            <person name="Hsing Y."/>
            <person name="Raghuvanshi S."/>
            <person name="Mohanty A."/>
            <person name="Bharti A.K."/>
            <person name="Gaur A."/>
            <person name="Gupta V."/>
            <person name="Kumar D."/>
            <person name="Ravi V."/>
            <person name="Vij S."/>
            <person name="Kapur A."/>
            <person name="Khurana P."/>
            <person name="Khurana P."/>
            <person name="Khurana J.P."/>
            <person name="Tyagi A.K."/>
            <person name="Gaikwad K."/>
            <person name="Singh A."/>
            <person name="Dalal V."/>
            <person name="Srivastava S."/>
            <person name="Dixit A."/>
            <person name="Pal A.K."/>
            <person name="Ghazi I.A."/>
            <person name="Yadav M."/>
            <person name="Pandit A."/>
            <person name="Bhargava A."/>
            <person name="Sureshbabu K."/>
            <person name="Batra K."/>
            <person name="Sharma T.R."/>
            <person name="Mohapatra T."/>
            <person name="Singh N.K."/>
            <person name="Messing J."/>
            <person name="Nelson A.B."/>
            <person name="Fuks G."/>
            <person name="Kavchok S."/>
            <person name="Keizer G."/>
            <person name="Linton E."/>
            <person name="Llaca V."/>
            <person name="Song R."/>
            <person name="Tanyolac B."/>
            <person name="Young S."/>
            <person name="Ho-Il K."/>
            <person name="Hahn J.H."/>
            <person name="Sangsakoo G."/>
            <person name="Vanavichit A."/>
            <person name="de Mattos Luiz.A.T."/>
            <person name="Zimmer P.D."/>
            <person name="Malone G."/>
            <person name="Dellagostin O."/>
            <person name="de Oliveira A.C."/>
            <person name="Bevan M."/>
            <person name="Bancroft I."/>
            <person name="Minx P."/>
            <person name="Cordum H."/>
            <person name="Wilson R."/>
            <person name="Cheng Z."/>
            <person name="Jin W."/>
            <person name="Jiang J."/>
            <person name="Leong S.A."/>
            <person name="Iwama H."/>
            <person name="Gojobori T."/>
            <person name="Itoh T."/>
            <person name="Niimura Y."/>
            <person name="Fujii Y."/>
            <person name="Habara T."/>
            <person name="Sakai H."/>
            <person name="Sato Y."/>
            <person name="Wilson G."/>
            <person name="Kumar K."/>
            <person name="McCouch S."/>
            <person name="Juretic N."/>
            <person name="Hoen D."/>
            <person name="Wright S."/>
            <person name="Bruskiewich R."/>
            <person name="Bureau T."/>
            <person name="Miyao A."/>
            <person name="Hirochika H."/>
            <person name="Nishikawa T."/>
            <person name="Kadowaki K."/>
            <person name="Sugiura M."/>
            <person name="Burr B."/>
            <person name="Sasaki T."/>
        </authorList>
    </citation>
    <scope>NUCLEOTIDE SEQUENCE [LARGE SCALE GENOMIC DNA]</scope>
    <source>
        <strain evidence="3">cv. Nipponbare</strain>
    </source>
</reference>
<keyword evidence="3" id="KW-1185">Reference proteome</keyword>
<dbReference type="PaxDb" id="39947-A0A0P0VNU1"/>
<dbReference type="FunCoup" id="A0A0P0VNU1">
    <property type="interactions" value="331"/>
</dbReference>
<dbReference type="Proteomes" id="UP000059680">
    <property type="component" value="Chromosome 2"/>
</dbReference>
<feature type="non-terminal residue" evidence="2">
    <location>
        <position position="124"/>
    </location>
</feature>
<dbReference type="EMBL" id="AP014958">
    <property type="protein sequence ID" value="BAS80552.1"/>
    <property type="molecule type" value="Genomic_DNA"/>
</dbReference>